<feature type="compositionally biased region" description="Polar residues" evidence="5">
    <location>
        <begin position="81"/>
        <end position="92"/>
    </location>
</feature>
<sequence length="264" mass="29244">MPEVSGSDHCPVWATLDWEVIPSKKCPNMCTRFMPEFVGKQQKLLSFLVKKDGKNMSVTRHSPDLQSSQESSDSGVFVEFSGNNPDQSTGEDQSTFIVKTNHQRMVCSGTDLKKRIASTQIHGGSKKSKKGDNTFCGRKQGSLLAFFDKKHSEKSSDSKEATAEDVTSVSEADVERVMNTDSEKAVADTKQPQLNAASASWKSLLKGPPAPPLCKGHKEPCVLRTVKKDSLNKGRQFWVCSRPEGHKSNPDARCDYFVWVTKKK</sequence>
<keyword evidence="2 4" id="KW-0863">Zinc-finger</keyword>
<dbReference type="Pfam" id="PF06839">
    <property type="entry name" value="Zn_ribbon_GRF"/>
    <property type="match status" value="1"/>
</dbReference>
<name>A0AAD9JSV2_9ANNE</name>
<proteinExistence type="predicted"/>
<evidence type="ECO:0000256" key="1">
    <source>
        <dbReference type="ARBA" id="ARBA00022723"/>
    </source>
</evidence>
<keyword evidence="8" id="KW-1185">Reference proteome</keyword>
<evidence type="ECO:0000256" key="2">
    <source>
        <dbReference type="ARBA" id="ARBA00022771"/>
    </source>
</evidence>
<reference evidence="7" key="1">
    <citation type="journal article" date="2023" name="Mol. Biol. Evol.">
        <title>Third-Generation Sequencing Reveals the Adaptive Role of the Epigenome in Three Deep-Sea Polychaetes.</title>
        <authorList>
            <person name="Perez M."/>
            <person name="Aroh O."/>
            <person name="Sun Y."/>
            <person name="Lan Y."/>
            <person name="Juniper S.K."/>
            <person name="Young C.R."/>
            <person name="Angers B."/>
            <person name="Qian P.Y."/>
        </authorList>
    </citation>
    <scope>NUCLEOTIDE SEQUENCE</scope>
    <source>
        <strain evidence="7">P08H-3</strain>
    </source>
</reference>
<dbReference type="EMBL" id="JAODUP010000172">
    <property type="protein sequence ID" value="KAK2158357.1"/>
    <property type="molecule type" value="Genomic_DNA"/>
</dbReference>
<evidence type="ECO:0000256" key="4">
    <source>
        <dbReference type="PROSITE-ProRule" id="PRU01343"/>
    </source>
</evidence>
<feature type="compositionally biased region" description="Polar residues" evidence="5">
    <location>
        <begin position="56"/>
        <end position="74"/>
    </location>
</feature>
<comment type="caution">
    <text evidence="7">The sequence shown here is derived from an EMBL/GenBank/DDBJ whole genome shotgun (WGS) entry which is preliminary data.</text>
</comment>
<dbReference type="Proteomes" id="UP001208570">
    <property type="component" value="Unassembled WGS sequence"/>
</dbReference>
<gene>
    <name evidence="7" type="ORF">LSH36_172g03042</name>
</gene>
<protein>
    <recommendedName>
        <fullName evidence="6">GRF-type domain-containing protein</fullName>
    </recommendedName>
</protein>
<evidence type="ECO:0000313" key="7">
    <source>
        <dbReference type="EMBL" id="KAK2158357.1"/>
    </source>
</evidence>
<organism evidence="7 8">
    <name type="scientific">Paralvinella palmiformis</name>
    <dbReference type="NCBI Taxonomy" id="53620"/>
    <lineage>
        <taxon>Eukaryota</taxon>
        <taxon>Metazoa</taxon>
        <taxon>Spiralia</taxon>
        <taxon>Lophotrochozoa</taxon>
        <taxon>Annelida</taxon>
        <taxon>Polychaeta</taxon>
        <taxon>Sedentaria</taxon>
        <taxon>Canalipalpata</taxon>
        <taxon>Terebellida</taxon>
        <taxon>Terebelliformia</taxon>
        <taxon>Alvinellidae</taxon>
        <taxon>Paralvinella</taxon>
    </lineage>
</organism>
<dbReference type="GO" id="GO:0008270">
    <property type="term" value="F:zinc ion binding"/>
    <property type="evidence" value="ECO:0007669"/>
    <property type="project" value="UniProtKB-KW"/>
</dbReference>
<feature type="region of interest" description="Disordered" evidence="5">
    <location>
        <begin position="56"/>
        <end position="92"/>
    </location>
</feature>
<evidence type="ECO:0000259" key="6">
    <source>
        <dbReference type="PROSITE" id="PS51999"/>
    </source>
</evidence>
<keyword evidence="3" id="KW-0862">Zinc</keyword>
<accession>A0AAD9JSV2</accession>
<evidence type="ECO:0000256" key="3">
    <source>
        <dbReference type="ARBA" id="ARBA00022833"/>
    </source>
</evidence>
<feature type="domain" description="GRF-type" evidence="6">
    <location>
        <begin position="214"/>
        <end position="263"/>
    </location>
</feature>
<dbReference type="AlphaFoldDB" id="A0AAD9JSV2"/>
<keyword evidence="1" id="KW-0479">Metal-binding</keyword>
<dbReference type="InterPro" id="IPR010666">
    <property type="entry name" value="Znf_GRF"/>
</dbReference>
<evidence type="ECO:0000313" key="8">
    <source>
        <dbReference type="Proteomes" id="UP001208570"/>
    </source>
</evidence>
<evidence type="ECO:0000256" key="5">
    <source>
        <dbReference type="SAM" id="MobiDB-lite"/>
    </source>
</evidence>
<dbReference type="PROSITE" id="PS51999">
    <property type="entry name" value="ZF_GRF"/>
    <property type="match status" value="1"/>
</dbReference>